<protein>
    <recommendedName>
        <fullName evidence="2">AB hydrolase-1 domain-containing protein</fullName>
    </recommendedName>
</protein>
<evidence type="ECO:0000313" key="4">
    <source>
        <dbReference type="Proteomes" id="UP000756132"/>
    </source>
</evidence>
<dbReference type="InterPro" id="IPR000073">
    <property type="entry name" value="AB_hydrolase_1"/>
</dbReference>
<dbReference type="GeneID" id="71989393"/>
<dbReference type="OrthoDB" id="284184at2759"/>
<sequence>MALTTPHIPTYYDTNVTFTGPTSSGNATVHWVTAGAPNLPTILLLHGFPTSSYQHREFIPLLSDSYHMIAPDLPGFGLTTVDDDFNYSFDNLAAVITAWLQTLALTSFALYIFDYGAPVGLRIATAHPDWVKALISQNGNAYNEGFGQEFWAPVFNLCNSSNAEADRQVLRENLLTLAGTEYQYTAGFPESDLHLRNPSSWHFDYLQNIAGPKQTEIQVDLFYDYRTNVEAYPGFHQYFRDSEVPILAVWGKGDPAFIHLGAEAFKQDSPDATVRFVDAGHFALETKRWEIARIVRGWLTGIGY</sequence>
<keyword evidence="1" id="KW-0378">Hydrolase</keyword>
<dbReference type="RefSeq" id="XP_047766268.1">
    <property type="nucleotide sequence ID" value="XM_047908663.1"/>
</dbReference>
<accession>A0A9Q8PGD2</accession>
<evidence type="ECO:0000256" key="1">
    <source>
        <dbReference type="ARBA" id="ARBA00022801"/>
    </source>
</evidence>
<evidence type="ECO:0000259" key="2">
    <source>
        <dbReference type="Pfam" id="PF00561"/>
    </source>
</evidence>
<dbReference type="Pfam" id="PF00561">
    <property type="entry name" value="Abhydrolase_1"/>
    <property type="match status" value="1"/>
</dbReference>
<gene>
    <name evidence="3" type="ORF">CLAFUR5_09515</name>
</gene>
<dbReference type="PRINTS" id="PR00412">
    <property type="entry name" value="EPOXHYDRLASE"/>
</dbReference>
<dbReference type="Proteomes" id="UP000756132">
    <property type="component" value="Chromosome 9"/>
</dbReference>
<dbReference type="InterPro" id="IPR000639">
    <property type="entry name" value="Epox_hydrolase-like"/>
</dbReference>
<dbReference type="Gene3D" id="3.40.50.1820">
    <property type="entry name" value="alpha/beta hydrolase"/>
    <property type="match status" value="1"/>
</dbReference>
<dbReference type="InterPro" id="IPR051340">
    <property type="entry name" value="Haloalkane_dehalogenase"/>
</dbReference>
<organism evidence="3 4">
    <name type="scientific">Passalora fulva</name>
    <name type="common">Tomato leaf mold</name>
    <name type="synonym">Cladosporium fulvum</name>
    <dbReference type="NCBI Taxonomy" id="5499"/>
    <lineage>
        <taxon>Eukaryota</taxon>
        <taxon>Fungi</taxon>
        <taxon>Dikarya</taxon>
        <taxon>Ascomycota</taxon>
        <taxon>Pezizomycotina</taxon>
        <taxon>Dothideomycetes</taxon>
        <taxon>Dothideomycetidae</taxon>
        <taxon>Mycosphaerellales</taxon>
        <taxon>Mycosphaerellaceae</taxon>
        <taxon>Fulvia</taxon>
    </lineage>
</organism>
<reference evidence="3" key="2">
    <citation type="journal article" date="2022" name="Microb. Genom.">
        <title>A chromosome-scale genome assembly of the tomato pathogen Cladosporium fulvum reveals a compartmentalized genome architecture and the presence of a dispensable chromosome.</title>
        <authorList>
            <person name="Zaccaron A.Z."/>
            <person name="Chen L.H."/>
            <person name="Samaras A."/>
            <person name="Stergiopoulos I."/>
        </authorList>
    </citation>
    <scope>NUCLEOTIDE SEQUENCE</scope>
    <source>
        <strain evidence="3">Race5_Kim</strain>
    </source>
</reference>
<name>A0A9Q8PGD2_PASFU</name>
<reference evidence="3" key="1">
    <citation type="submission" date="2021-12" db="EMBL/GenBank/DDBJ databases">
        <authorList>
            <person name="Zaccaron A."/>
            <person name="Stergiopoulos I."/>
        </authorList>
    </citation>
    <scope>NUCLEOTIDE SEQUENCE</scope>
    <source>
        <strain evidence="3">Race5_Kim</strain>
    </source>
</reference>
<dbReference type="KEGG" id="ffu:CLAFUR5_09515"/>
<proteinExistence type="predicted"/>
<feature type="domain" description="AB hydrolase-1" evidence="2">
    <location>
        <begin position="40"/>
        <end position="287"/>
    </location>
</feature>
<dbReference type="PANTHER" id="PTHR42977">
    <property type="entry name" value="HYDROLASE-RELATED"/>
    <property type="match status" value="1"/>
</dbReference>
<dbReference type="InterPro" id="IPR029058">
    <property type="entry name" value="AB_hydrolase_fold"/>
</dbReference>
<dbReference type="PANTHER" id="PTHR42977:SF3">
    <property type="entry name" value="AB HYDROLASE-1 DOMAIN-CONTAINING PROTEIN"/>
    <property type="match status" value="1"/>
</dbReference>
<keyword evidence="4" id="KW-1185">Reference proteome</keyword>
<evidence type="ECO:0000313" key="3">
    <source>
        <dbReference type="EMBL" id="UJO21902.1"/>
    </source>
</evidence>
<dbReference type="AlphaFoldDB" id="A0A9Q8PGD2"/>
<dbReference type="GO" id="GO:0004301">
    <property type="term" value="F:epoxide hydrolase activity"/>
    <property type="evidence" value="ECO:0007669"/>
    <property type="project" value="TreeGrafter"/>
</dbReference>
<dbReference type="OMA" id="WQYTNGV"/>
<dbReference type="SUPFAM" id="SSF53474">
    <property type="entry name" value="alpha/beta-Hydrolases"/>
    <property type="match status" value="1"/>
</dbReference>
<dbReference type="EMBL" id="CP090171">
    <property type="protein sequence ID" value="UJO21902.1"/>
    <property type="molecule type" value="Genomic_DNA"/>
</dbReference>